<feature type="transmembrane region" description="Helical" evidence="6">
    <location>
        <begin position="89"/>
        <end position="111"/>
    </location>
</feature>
<feature type="domain" description="Rhodopsin" evidence="7">
    <location>
        <begin position="4"/>
        <end position="228"/>
    </location>
</feature>
<feature type="transmembrane region" description="Helical" evidence="6">
    <location>
        <begin position="12"/>
        <end position="34"/>
    </location>
</feature>
<organism evidence="8 9">
    <name type="scientific">Imshaugia aleurites</name>
    <dbReference type="NCBI Taxonomy" id="172621"/>
    <lineage>
        <taxon>Eukaryota</taxon>
        <taxon>Fungi</taxon>
        <taxon>Dikarya</taxon>
        <taxon>Ascomycota</taxon>
        <taxon>Pezizomycotina</taxon>
        <taxon>Lecanoromycetes</taxon>
        <taxon>OSLEUM clade</taxon>
        <taxon>Lecanoromycetidae</taxon>
        <taxon>Lecanorales</taxon>
        <taxon>Lecanorineae</taxon>
        <taxon>Parmeliaceae</taxon>
        <taxon>Imshaugia</taxon>
    </lineage>
</organism>
<comment type="similarity">
    <text evidence="5">Belongs to the SAT4 family.</text>
</comment>
<dbReference type="PANTHER" id="PTHR33048:SF47">
    <property type="entry name" value="INTEGRAL MEMBRANE PROTEIN-RELATED"/>
    <property type="match status" value="1"/>
</dbReference>
<proteinExistence type="inferred from homology"/>
<protein>
    <recommendedName>
        <fullName evidence="7">Rhodopsin domain-containing protein</fullName>
    </recommendedName>
</protein>
<evidence type="ECO:0000256" key="3">
    <source>
        <dbReference type="ARBA" id="ARBA00022989"/>
    </source>
</evidence>
<feature type="transmembrane region" description="Helical" evidence="6">
    <location>
        <begin position="200"/>
        <end position="223"/>
    </location>
</feature>
<feature type="transmembrane region" description="Helical" evidence="6">
    <location>
        <begin position="131"/>
        <end position="157"/>
    </location>
</feature>
<dbReference type="OrthoDB" id="10017208at2759"/>
<feature type="transmembrane region" description="Helical" evidence="6">
    <location>
        <begin position="54"/>
        <end position="77"/>
    </location>
</feature>
<keyword evidence="9" id="KW-1185">Reference proteome</keyword>
<dbReference type="Pfam" id="PF20684">
    <property type="entry name" value="Fung_rhodopsin"/>
    <property type="match status" value="1"/>
</dbReference>
<evidence type="ECO:0000256" key="6">
    <source>
        <dbReference type="SAM" id="Phobius"/>
    </source>
</evidence>
<evidence type="ECO:0000256" key="4">
    <source>
        <dbReference type="ARBA" id="ARBA00023136"/>
    </source>
</evidence>
<dbReference type="GO" id="GO:0016020">
    <property type="term" value="C:membrane"/>
    <property type="evidence" value="ECO:0007669"/>
    <property type="project" value="UniProtKB-SubCell"/>
</dbReference>
<dbReference type="PANTHER" id="PTHR33048">
    <property type="entry name" value="PTH11-LIKE INTEGRAL MEMBRANE PROTEIN (AFU_ORTHOLOGUE AFUA_5G11245)"/>
    <property type="match status" value="1"/>
</dbReference>
<dbReference type="EMBL" id="CAJPDT010000043">
    <property type="protein sequence ID" value="CAF9926357.1"/>
    <property type="molecule type" value="Genomic_DNA"/>
</dbReference>
<feature type="transmembrane region" description="Helical" evidence="6">
    <location>
        <begin position="169"/>
        <end position="188"/>
    </location>
</feature>
<evidence type="ECO:0000256" key="5">
    <source>
        <dbReference type="ARBA" id="ARBA00038359"/>
    </source>
</evidence>
<evidence type="ECO:0000313" key="9">
    <source>
        <dbReference type="Proteomes" id="UP000664534"/>
    </source>
</evidence>
<gene>
    <name evidence="8" type="ORF">IMSHALPRED_006940</name>
</gene>
<comment type="subcellular location">
    <subcellularLocation>
        <location evidence="1">Membrane</location>
        <topology evidence="1">Multi-pass membrane protein</topology>
    </subcellularLocation>
</comment>
<evidence type="ECO:0000313" key="8">
    <source>
        <dbReference type="EMBL" id="CAF9926357.1"/>
    </source>
</evidence>
<evidence type="ECO:0000259" key="7">
    <source>
        <dbReference type="Pfam" id="PF20684"/>
    </source>
</evidence>
<dbReference type="Proteomes" id="UP000664534">
    <property type="component" value="Unassembled WGS sequence"/>
</dbReference>
<keyword evidence="3 6" id="KW-1133">Transmembrane helix</keyword>
<name>A0A8H3FNY2_9LECA</name>
<dbReference type="AlphaFoldDB" id="A0A8H3FNY2"/>
<comment type="caution">
    <text evidence="8">The sequence shown here is derived from an EMBL/GenBank/DDBJ whole genome shotgun (WGS) entry which is preliminary data.</text>
</comment>
<sequence>MKKVAVGIEDVLIIIALVITTAQTTYICVGVREYGLGRHLWALKPEQFAGFSKLWYTVGTLQCTALMLTKISLLMLFHRIFITPAFRMAIKVIGITIILWWIGTILADTLICLPIKHNWNPEIPARCGNKQLLAIIPPIPWIVTDLAILLMPMPMVYKLHLPGLQRVGLAGLFLLGSFALVSSCVRYSTLFYQHDDVTYYLIPATIWTIIESDVTIISVCLIVSRPWFIKLYPSKLVSLIKEKTSKRSSGKSSGHSGGRKALFSSFARLSETPPAVDVSRGAPFEMDIEKNEEMDSLPTNCQRMATVRGGMEGF</sequence>
<evidence type="ECO:0000256" key="1">
    <source>
        <dbReference type="ARBA" id="ARBA00004141"/>
    </source>
</evidence>
<keyword evidence="4 6" id="KW-0472">Membrane</keyword>
<dbReference type="InterPro" id="IPR049326">
    <property type="entry name" value="Rhodopsin_dom_fungi"/>
</dbReference>
<evidence type="ECO:0000256" key="2">
    <source>
        <dbReference type="ARBA" id="ARBA00022692"/>
    </source>
</evidence>
<accession>A0A8H3FNY2</accession>
<keyword evidence="2 6" id="KW-0812">Transmembrane</keyword>
<reference evidence="8" key="1">
    <citation type="submission" date="2021-03" db="EMBL/GenBank/DDBJ databases">
        <authorList>
            <person name="Tagirdzhanova G."/>
        </authorList>
    </citation>
    <scope>NUCLEOTIDE SEQUENCE</scope>
</reference>
<dbReference type="InterPro" id="IPR052337">
    <property type="entry name" value="SAT4-like"/>
</dbReference>